<sequence>MIRCALFGRVASRPTSITATDRDNLVWLPRTNGGMSVNQDLVGLTVATGSISYARHDDRVRSVEELTAAPESAWPALEAELLSNPEIVILPVAAEAGRNCLYRLQVSTRSRLGALALHTGGLLVEDGWLRVLGGGDAAGLPSLAQANGLPGGGRPPASLLVGHDVLGGRFEVNGADPAAIGRPGDAGEVCYFGSDSLTWEPCGAGHGTWLTWIAEGGTAEFYAALRWKGWQAETRALPLSHGLTVYPFLWSREAQQDLAATTRRPAPTAELFSLQDEFAARFADEPNTTALHIRVD</sequence>
<dbReference type="InterPro" id="IPR021239">
    <property type="entry name" value="DUF2625"/>
</dbReference>
<dbReference type="RefSeq" id="WP_223103845.1">
    <property type="nucleotide sequence ID" value="NZ_CP061913.1"/>
</dbReference>
<accession>A0ABV5M9I9</accession>
<name>A0ABV5M9I9_9ACTN</name>
<reference evidence="1 2" key="1">
    <citation type="submission" date="2024-09" db="EMBL/GenBank/DDBJ databases">
        <authorList>
            <person name="Sun Q."/>
            <person name="Mori K."/>
        </authorList>
    </citation>
    <scope>NUCLEOTIDE SEQUENCE [LARGE SCALE GENOMIC DNA]</scope>
    <source>
        <strain evidence="1 2">JCM 3307</strain>
    </source>
</reference>
<dbReference type="Pfam" id="PF10946">
    <property type="entry name" value="DUF2625"/>
    <property type="match status" value="1"/>
</dbReference>
<organism evidence="1 2">
    <name type="scientific">Dactylosporangium vinaceum</name>
    <dbReference type="NCBI Taxonomy" id="53362"/>
    <lineage>
        <taxon>Bacteria</taxon>
        <taxon>Bacillati</taxon>
        <taxon>Actinomycetota</taxon>
        <taxon>Actinomycetes</taxon>
        <taxon>Micromonosporales</taxon>
        <taxon>Micromonosporaceae</taxon>
        <taxon>Dactylosporangium</taxon>
    </lineage>
</organism>
<dbReference type="Proteomes" id="UP001589608">
    <property type="component" value="Unassembled WGS sequence"/>
</dbReference>
<keyword evidence="2" id="KW-1185">Reference proteome</keyword>
<protein>
    <submittedName>
        <fullName evidence="1">DUF2625 family protein</fullName>
    </submittedName>
</protein>
<gene>
    <name evidence="1" type="ORF">ACFFTR_20640</name>
</gene>
<evidence type="ECO:0000313" key="2">
    <source>
        <dbReference type="Proteomes" id="UP001589608"/>
    </source>
</evidence>
<dbReference type="EMBL" id="JBHMCA010000042">
    <property type="protein sequence ID" value="MFB9445491.1"/>
    <property type="molecule type" value="Genomic_DNA"/>
</dbReference>
<proteinExistence type="predicted"/>
<evidence type="ECO:0000313" key="1">
    <source>
        <dbReference type="EMBL" id="MFB9445491.1"/>
    </source>
</evidence>
<comment type="caution">
    <text evidence="1">The sequence shown here is derived from an EMBL/GenBank/DDBJ whole genome shotgun (WGS) entry which is preliminary data.</text>
</comment>